<sequence length="88" mass="10326">MYEQYRGSAKQKSKENTKLTLKTDRTTTEQTDMYVQYRGFASRKSRENTRSTLQTDHTATEQAEVKAIHYSPESRALYYVIAEIFSFN</sequence>
<evidence type="ECO:0000313" key="3">
    <source>
        <dbReference type="Proteomes" id="UP000789739"/>
    </source>
</evidence>
<evidence type="ECO:0000256" key="1">
    <source>
        <dbReference type="SAM" id="MobiDB-lite"/>
    </source>
</evidence>
<dbReference type="EMBL" id="CAJVPI010000034">
    <property type="protein sequence ID" value="CAG8462372.1"/>
    <property type="molecule type" value="Genomic_DNA"/>
</dbReference>
<protein>
    <submittedName>
        <fullName evidence="2">5356_t:CDS:1</fullName>
    </submittedName>
</protein>
<reference evidence="2" key="1">
    <citation type="submission" date="2021-06" db="EMBL/GenBank/DDBJ databases">
        <authorList>
            <person name="Kallberg Y."/>
            <person name="Tangrot J."/>
            <person name="Rosling A."/>
        </authorList>
    </citation>
    <scope>NUCLEOTIDE SEQUENCE</scope>
    <source>
        <strain evidence="2">BR232B</strain>
    </source>
</reference>
<gene>
    <name evidence="2" type="ORF">PBRASI_LOCUS653</name>
</gene>
<keyword evidence="3" id="KW-1185">Reference proteome</keyword>
<accession>A0A9N8VPV8</accession>
<comment type="caution">
    <text evidence="2">The sequence shown here is derived from an EMBL/GenBank/DDBJ whole genome shotgun (WGS) entry which is preliminary data.</text>
</comment>
<evidence type="ECO:0000313" key="2">
    <source>
        <dbReference type="EMBL" id="CAG8462372.1"/>
    </source>
</evidence>
<name>A0A9N8VPV8_9GLOM</name>
<feature type="region of interest" description="Disordered" evidence="1">
    <location>
        <begin position="1"/>
        <end position="26"/>
    </location>
</feature>
<dbReference type="Proteomes" id="UP000789739">
    <property type="component" value="Unassembled WGS sequence"/>
</dbReference>
<feature type="compositionally biased region" description="Basic and acidic residues" evidence="1">
    <location>
        <begin position="12"/>
        <end position="26"/>
    </location>
</feature>
<proteinExistence type="predicted"/>
<dbReference type="AlphaFoldDB" id="A0A9N8VPV8"/>
<organism evidence="2 3">
    <name type="scientific">Paraglomus brasilianum</name>
    <dbReference type="NCBI Taxonomy" id="144538"/>
    <lineage>
        <taxon>Eukaryota</taxon>
        <taxon>Fungi</taxon>
        <taxon>Fungi incertae sedis</taxon>
        <taxon>Mucoromycota</taxon>
        <taxon>Glomeromycotina</taxon>
        <taxon>Glomeromycetes</taxon>
        <taxon>Paraglomerales</taxon>
        <taxon>Paraglomeraceae</taxon>
        <taxon>Paraglomus</taxon>
    </lineage>
</organism>